<keyword evidence="2" id="KW-0805">Transcription regulation</keyword>
<keyword evidence="4" id="KW-0539">Nucleus</keyword>
<reference evidence="6" key="1">
    <citation type="submission" date="2024-02" db="EMBL/GenBank/DDBJ databases">
        <authorList>
            <consortium name="ELIXIR-Norway"/>
            <consortium name="Elixir Norway"/>
        </authorList>
    </citation>
    <scope>NUCLEOTIDE SEQUENCE</scope>
</reference>
<organism evidence="6 7">
    <name type="scientific">Sphagnum troendelagicum</name>
    <dbReference type="NCBI Taxonomy" id="128251"/>
    <lineage>
        <taxon>Eukaryota</taxon>
        <taxon>Viridiplantae</taxon>
        <taxon>Streptophyta</taxon>
        <taxon>Embryophyta</taxon>
        <taxon>Bryophyta</taxon>
        <taxon>Sphagnophytina</taxon>
        <taxon>Sphagnopsida</taxon>
        <taxon>Sphagnales</taxon>
        <taxon>Sphagnaceae</taxon>
        <taxon>Sphagnum</taxon>
    </lineage>
</organism>
<feature type="region of interest" description="Disordered" evidence="5">
    <location>
        <begin position="58"/>
        <end position="90"/>
    </location>
</feature>
<keyword evidence="7" id="KW-1185">Reference proteome</keyword>
<dbReference type="InterPro" id="IPR009057">
    <property type="entry name" value="Homeodomain-like_sf"/>
</dbReference>
<evidence type="ECO:0000313" key="7">
    <source>
        <dbReference type="Proteomes" id="UP001497512"/>
    </source>
</evidence>
<sequence>MRWNSRLHQHFVHAVELLGGHEKATPKSVLELMNVKDLTLAHVKSHLQMYRAVKTTDKPLSMQGQNDLLDSPHNSRRSSDEFLVAQGSSSNSGVETATAAAFIPESSNYYPTLGDARAALLSMQNKKPLQESSSLWTGSDSLDWTPGDVGKGRTRPLNSGGLDGSGGTQAHHTPAFRGEMNEGLNFATDREQLKSTHPTGQDNAIEGQWMPSASPGNKQPRLQFSKTKQKIETSTKTNEIEGVPSQQQKLDVMIRTIDVHIKSPKDLRYLAPKEVLGKTSIVCVGGKVMEGDSGEFLFMDVGDMAKVVGVGLDWAKVVITKKFGVYVIQEDEGEWTKLWCLEHFVPRIITIPSPKQELVTHPNSTKTNGVELEANLGRVYVEDDKGKIAHACFPLIFELAKHIGLGTKNAMKTKEVSGAESSGYTKGENNLGAESSGSTKGGEVYGENSSGSRQETRRNEDDEGSEDPFRGPPDPLDPSLSTGQEDVEERTLTVNVFPKARQLAVLLRGRASPPSICPTLVFKFQRKGECKMIDVEAATQCNFGKMRIGATRNGLGFYQDNITISLDCIDEEEDAATVTKAHVQNVENVKKTIVDTSTSIHYSTHQVGGELELDATPLPHHLPLHARGKYNYAWTGGDNLAHGNTQEMYFSQLDCFFVDDQSIQSELRYNFQYPQEVLQDIALGDSSKIKTEKTFWPTIESNWVNLNMNDESPYIFSVERHIVSKEHLKRSWKYEGNPPFTQKRYEVSFNETGQLNRSMTTQSPMDIHLTINEGSEVAVIKQFYKVNLKVNHAMTHMHHKVKVIPLRHSDTNPMIVEGVMKMSSSTSE</sequence>
<dbReference type="Proteomes" id="UP001497512">
    <property type="component" value="Chromosome 9"/>
</dbReference>
<feature type="region of interest" description="Disordered" evidence="5">
    <location>
        <begin position="193"/>
        <end position="223"/>
    </location>
</feature>
<dbReference type="PANTHER" id="PTHR31496:SF3">
    <property type="entry name" value="TRANSCRIPTION REPRESSOR KAN1"/>
    <property type="match status" value="1"/>
</dbReference>
<evidence type="ECO:0000256" key="4">
    <source>
        <dbReference type="ARBA" id="ARBA00023242"/>
    </source>
</evidence>
<feature type="compositionally biased region" description="Polar residues" evidence="5">
    <location>
        <begin position="131"/>
        <end position="142"/>
    </location>
</feature>
<evidence type="ECO:0000256" key="5">
    <source>
        <dbReference type="SAM" id="MobiDB-lite"/>
    </source>
</evidence>
<accession>A0ABP0V4L6</accession>
<dbReference type="NCBIfam" id="TIGR01557">
    <property type="entry name" value="myb_SHAQKYF"/>
    <property type="match status" value="1"/>
</dbReference>
<evidence type="ECO:0000313" key="6">
    <source>
        <dbReference type="EMBL" id="CAK9237654.1"/>
    </source>
</evidence>
<feature type="region of interest" description="Disordered" evidence="5">
    <location>
        <begin position="418"/>
        <end position="489"/>
    </location>
</feature>
<gene>
    <name evidence="6" type="ORF">CSSPTR1EN2_LOCUS23811</name>
</gene>
<dbReference type="Gene3D" id="1.10.10.60">
    <property type="entry name" value="Homeodomain-like"/>
    <property type="match status" value="1"/>
</dbReference>
<dbReference type="SUPFAM" id="SSF46689">
    <property type="entry name" value="Homeodomain-like"/>
    <property type="match status" value="1"/>
</dbReference>
<dbReference type="InterPro" id="IPR044847">
    <property type="entry name" value="KAN_fam"/>
</dbReference>
<protein>
    <recommendedName>
        <fullName evidence="8">HTH myb-type domain-containing protein</fullName>
    </recommendedName>
</protein>
<evidence type="ECO:0000256" key="1">
    <source>
        <dbReference type="ARBA" id="ARBA00004123"/>
    </source>
</evidence>
<feature type="region of interest" description="Disordered" evidence="5">
    <location>
        <begin position="131"/>
        <end position="175"/>
    </location>
</feature>
<dbReference type="InterPro" id="IPR006447">
    <property type="entry name" value="Myb_dom_plants"/>
</dbReference>
<dbReference type="EMBL" id="OZ019901">
    <property type="protein sequence ID" value="CAK9237654.1"/>
    <property type="molecule type" value="Genomic_DNA"/>
</dbReference>
<comment type="subcellular location">
    <subcellularLocation>
        <location evidence="1">Nucleus</location>
    </subcellularLocation>
</comment>
<feature type="compositionally biased region" description="Polar residues" evidence="5">
    <location>
        <begin position="419"/>
        <end position="438"/>
    </location>
</feature>
<evidence type="ECO:0008006" key="8">
    <source>
        <dbReference type="Google" id="ProtNLM"/>
    </source>
</evidence>
<evidence type="ECO:0000256" key="2">
    <source>
        <dbReference type="ARBA" id="ARBA00023015"/>
    </source>
</evidence>
<keyword evidence="3" id="KW-0804">Transcription</keyword>
<feature type="compositionally biased region" description="Polar residues" evidence="5">
    <location>
        <begin position="214"/>
        <end position="223"/>
    </location>
</feature>
<dbReference type="PANTHER" id="PTHR31496">
    <property type="entry name" value="TRANSCRIPTION FACTOR KAN2-RELATED"/>
    <property type="match status" value="1"/>
</dbReference>
<name>A0ABP0V4L6_9BRYO</name>
<evidence type="ECO:0000256" key="3">
    <source>
        <dbReference type="ARBA" id="ARBA00023163"/>
    </source>
</evidence>
<proteinExistence type="predicted"/>